<feature type="domain" description="Pyrroline-5-carboxylate reductase catalytic N-terminal" evidence="2">
    <location>
        <begin position="4"/>
        <end position="94"/>
    </location>
</feature>
<dbReference type="GO" id="GO:0006740">
    <property type="term" value="P:NADPH regeneration"/>
    <property type="evidence" value="ECO:0007669"/>
    <property type="project" value="InterPro"/>
</dbReference>
<dbReference type="Pfam" id="PF03807">
    <property type="entry name" value="F420_oxidored"/>
    <property type="match status" value="1"/>
</dbReference>
<dbReference type="GO" id="GO:0052851">
    <property type="term" value="F:ferric-chelate reductase (NADPH) activity"/>
    <property type="evidence" value="ECO:0007669"/>
    <property type="project" value="TreeGrafter"/>
</dbReference>
<accession>A0A0B1ZJQ7</accession>
<dbReference type="Proteomes" id="UP000031057">
    <property type="component" value="Unassembled WGS sequence"/>
</dbReference>
<dbReference type="AlphaFoldDB" id="A0A0B1ZJQ7"/>
<dbReference type="EMBL" id="JTDI01000003">
    <property type="protein sequence ID" value="KHK91350.1"/>
    <property type="molecule type" value="Genomic_DNA"/>
</dbReference>
<dbReference type="InterPro" id="IPR036291">
    <property type="entry name" value="NAD(P)-bd_dom_sf"/>
</dbReference>
<reference evidence="3 4" key="1">
    <citation type="submission" date="2014-10" db="EMBL/GenBank/DDBJ databases">
        <title>Genome sequence of Novosphingobium malaysiense MUSC 273(T).</title>
        <authorList>
            <person name="Lee L.-H."/>
        </authorList>
    </citation>
    <scope>NUCLEOTIDE SEQUENCE [LARGE SCALE GENOMIC DNA]</scope>
    <source>
        <strain evidence="3 4">MUSC 273</strain>
    </source>
</reference>
<sequence>MASIAVIGGTGALGKGIARRLVKAGHDVTIGSRSAEKAQATAEELGAAGYAANADAASDKDVVIVTVPHSSQGDTLALIRDKVGDAIVVDTTVPLVPPKVMRVQLPAEGSAAMQARAHLGPDVKLVTAFHNVSAHHLDSDHAIECDVLVFSDDIEARKAVVDLCPGMGLRGLSGGSLGNSAAAEALTSILIYMNKTYKADGAGIRFTNLTEAPAIP</sequence>
<dbReference type="GO" id="GO:0015677">
    <property type="term" value="P:copper ion import"/>
    <property type="evidence" value="ECO:0007669"/>
    <property type="project" value="TreeGrafter"/>
</dbReference>
<dbReference type="RefSeq" id="WP_039283341.1">
    <property type="nucleotide sequence ID" value="NZ_JTDI01000003.1"/>
</dbReference>
<dbReference type="STRING" id="1348853.LK12_10820"/>
<dbReference type="SUPFAM" id="SSF51735">
    <property type="entry name" value="NAD(P)-binding Rossmann-fold domains"/>
    <property type="match status" value="1"/>
</dbReference>
<name>A0A0B1ZJQ7_9SPHN</name>
<proteinExistence type="predicted"/>
<dbReference type="InterPro" id="IPR051267">
    <property type="entry name" value="STEAP_metalloreductase"/>
</dbReference>
<dbReference type="OrthoDB" id="5738121at2"/>
<dbReference type="GO" id="GO:0005886">
    <property type="term" value="C:plasma membrane"/>
    <property type="evidence" value="ECO:0007669"/>
    <property type="project" value="TreeGrafter"/>
</dbReference>
<gene>
    <name evidence="3" type="ORF">LK12_10820</name>
</gene>
<dbReference type="GO" id="GO:0050661">
    <property type="term" value="F:NADP binding"/>
    <property type="evidence" value="ECO:0007669"/>
    <property type="project" value="InterPro"/>
</dbReference>
<dbReference type="InterPro" id="IPR028939">
    <property type="entry name" value="P5C_Rdtase_cat_N"/>
</dbReference>
<dbReference type="PANTHER" id="PTHR14239:SF0">
    <property type="entry name" value="F420-DEPENDENT NADP REDUCTASE"/>
    <property type="match status" value="1"/>
</dbReference>
<dbReference type="Gene3D" id="3.40.50.720">
    <property type="entry name" value="NAD(P)-binding Rossmann-like Domain"/>
    <property type="match status" value="1"/>
</dbReference>
<dbReference type="GO" id="GO:0070967">
    <property type="term" value="F:coenzyme F420 binding"/>
    <property type="evidence" value="ECO:0007669"/>
    <property type="project" value="InterPro"/>
</dbReference>
<protein>
    <submittedName>
        <fullName evidence="3">F420-dependent NADP reductase</fullName>
    </submittedName>
</protein>
<dbReference type="GO" id="GO:0016651">
    <property type="term" value="F:oxidoreductase activity, acting on NAD(P)H"/>
    <property type="evidence" value="ECO:0007669"/>
    <property type="project" value="InterPro"/>
</dbReference>
<evidence type="ECO:0000313" key="3">
    <source>
        <dbReference type="EMBL" id="KHK91350.1"/>
    </source>
</evidence>
<dbReference type="NCBIfam" id="TIGR01915">
    <property type="entry name" value="npdG"/>
    <property type="match status" value="1"/>
</dbReference>
<keyword evidence="4" id="KW-1185">Reference proteome</keyword>
<keyword evidence="1" id="KW-0560">Oxidoreductase</keyword>
<evidence type="ECO:0000313" key="4">
    <source>
        <dbReference type="Proteomes" id="UP000031057"/>
    </source>
</evidence>
<evidence type="ECO:0000256" key="1">
    <source>
        <dbReference type="ARBA" id="ARBA00023002"/>
    </source>
</evidence>
<dbReference type="PANTHER" id="PTHR14239">
    <property type="entry name" value="DUDULIN-RELATED"/>
    <property type="match status" value="1"/>
</dbReference>
<dbReference type="GO" id="GO:0008823">
    <property type="term" value="F:cupric reductase (NADH) activity"/>
    <property type="evidence" value="ECO:0007669"/>
    <property type="project" value="TreeGrafter"/>
</dbReference>
<comment type="caution">
    <text evidence="3">The sequence shown here is derived from an EMBL/GenBank/DDBJ whole genome shotgun (WGS) entry which is preliminary data.</text>
</comment>
<organism evidence="3 4">
    <name type="scientific">Novosphingobium malaysiense</name>
    <dbReference type="NCBI Taxonomy" id="1348853"/>
    <lineage>
        <taxon>Bacteria</taxon>
        <taxon>Pseudomonadati</taxon>
        <taxon>Pseudomonadota</taxon>
        <taxon>Alphaproteobacteria</taxon>
        <taxon>Sphingomonadales</taxon>
        <taxon>Sphingomonadaceae</taxon>
        <taxon>Novosphingobium</taxon>
    </lineage>
</organism>
<evidence type="ECO:0000259" key="2">
    <source>
        <dbReference type="Pfam" id="PF03807"/>
    </source>
</evidence>
<dbReference type="InterPro" id="IPR010185">
    <property type="entry name" value="NpdG"/>
</dbReference>